<reference evidence="1 2" key="1">
    <citation type="submission" date="2018-02" db="EMBL/GenBank/DDBJ databases">
        <title>novel marine gammaproteobacteria from coastal saline agro ecosystem.</title>
        <authorList>
            <person name="Krishnan R."/>
            <person name="Ramesh Kumar N."/>
        </authorList>
    </citation>
    <scope>NUCLEOTIDE SEQUENCE [LARGE SCALE GENOMIC DNA]</scope>
    <source>
        <strain evidence="1 2">228</strain>
    </source>
</reference>
<name>A0A2S5KY43_9PROT</name>
<evidence type="ECO:0000313" key="1">
    <source>
        <dbReference type="EMBL" id="PPC79429.1"/>
    </source>
</evidence>
<gene>
    <name evidence="1" type="ORF">C4K68_00500</name>
</gene>
<organism evidence="1 2">
    <name type="scientific">Proteobacteria bacterium 228</name>
    <dbReference type="NCBI Taxonomy" id="2083153"/>
    <lineage>
        <taxon>Bacteria</taxon>
        <taxon>Pseudomonadati</taxon>
        <taxon>Pseudomonadota</taxon>
    </lineage>
</organism>
<evidence type="ECO:0000313" key="2">
    <source>
        <dbReference type="Proteomes" id="UP000238196"/>
    </source>
</evidence>
<sequence>MELLGPHSPCVSLDELELLATLNYFSRHPNKATDNRALPGGSALESFPLFKACGQMLHNAGIGFRARPKPQVEINEQAISTYQ</sequence>
<dbReference type="Proteomes" id="UP000238196">
    <property type="component" value="Unassembled WGS sequence"/>
</dbReference>
<comment type="caution">
    <text evidence="1">The sequence shown here is derived from an EMBL/GenBank/DDBJ whole genome shotgun (WGS) entry which is preliminary data.</text>
</comment>
<dbReference type="AlphaFoldDB" id="A0A2S5KY43"/>
<accession>A0A2S5KY43</accession>
<proteinExistence type="predicted"/>
<protein>
    <submittedName>
        <fullName evidence="1">Uncharacterized protein</fullName>
    </submittedName>
</protein>
<dbReference type="EMBL" id="PRLP01000001">
    <property type="protein sequence ID" value="PPC79429.1"/>
    <property type="molecule type" value="Genomic_DNA"/>
</dbReference>